<dbReference type="EMBL" id="LJJB01000007">
    <property type="protein sequence ID" value="KQL48284.1"/>
    <property type="molecule type" value="Genomic_DNA"/>
</dbReference>
<evidence type="ECO:0000256" key="6">
    <source>
        <dbReference type="SAM" id="Phobius"/>
    </source>
</evidence>
<evidence type="ECO:0000313" key="7">
    <source>
        <dbReference type="EMBL" id="KQL48284.1"/>
    </source>
</evidence>
<sequence length="202" mass="21153">MSEYMVFALAFAASAASPGPEIAGLLSRALSGGVFASFTLALGIILGKLLMLTAAVLGLTALVEVLGPMFIVLKFCGVVYLVWLGIKKWKNAGRMLAVNEKPKPVNAIVDIGLGLTMTLSNPIAILFYIALLPGVINISGLTLNSYALLCTIIICVMTCIVVGYGIMAEVVRKLFSSANSKALMDRLAGAMMIGAGILIAIR</sequence>
<evidence type="ECO:0000313" key="8">
    <source>
        <dbReference type="Proteomes" id="UP000051063"/>
    </source>
</evidence>
<feature type="transmembrane region" description="Helical" evidence="6">
    <location>
        <begin position="146"/>
        <end position="171"/>
    </location>
</feature>
<accession>A0ABR5NA66</accession>
<evidence type="ECO:0008006" key="9">
    <source>
        <dbReference type="Google" id="ProtNLM"/>
    </source>
</evidence>
<dbReference type="PANTHER" id="PTHR30086">
    <property type="entry name" value="ARGININE EXPORTER PROTEIN ARGO"/>
    <property type="match status" value="1"/>
</dbReference>
<comment type="subcellular location">
    <subcellularLocation>
        <location evidence="1">Cell membrane</location>
        <topology evidence="1">Multi-pass membrane protein</topology>
    </subcellularLocation>
</comment>
<feature type="transmembrane region" description="Helical" evidence="6">
    <location>
        <begin position="38"/>
        <end position="59"/>
    </location>
</feature>
<feature type="transmembrane region" description="Helical" evidence="6">
    <location>
        <begin position="6"/>
        <end position="26"/>
    </location>
</feature>
<name>A0ABR5NA66_BRECH</name>
<dbReference type="Proteomes" id="UP000051063">
    <property type="component" value="Unassembled WGS sequence"/>
</dbReference>
<dbReference type="RefSeq" id="WP_055742561.1">
    <property type="nucleotide sequence ID" value="NZ_LJJB01000007.1"/>
</dbReference>
<dbReference type="InterPro" id="IPR001123">
    <property type="entry name" value="LeuE-type"/>
</dbReference>
<dbReference type="PANTHER" id="PTHR30086:SF20">
    <property type="entry name" value="ARGININE EXPORTER PROTEIN ARGO-RELATED"/>
    <property type="match status" value="1"/>
</dbReference>
<keyword evidence="8" id="KW-1185">Reference proteome</keyword>
<protein>
    <recommendedName>
        <fullName evidence="9">Lysine transporter LysE</fullName>
    </recommendedName>
</protein>
<gene>
    <name evidence="7" type="ORF">AN963_00190</name>
</gene>
<keyword evidence="4 6" id="KW-1133">Transmembrane helix</keyword>
<evidence type="ECO:0000256" key="2">
    <source>
        <dbReference type="ARBA" id="ARBA00022475"/>
    </source>
</evidence>
<dbReference type="Pfam" id="PF01810">
    <property type="entry name" value="LysE"/>
    <property type="match status" value="1"/>
</dbReference>
<keyword evidence="5 6" id="KW-0472">Membrane</keyword>
<proteinExistence type="predicted"/>
<evidence type="ECO:0000256" key="1">
    <source>
        <dbReference type="ARBA" id="ARBA00004651"/>
    </source>
</evidence>
<comment type="caution">
    <text evidence="7">The sequence shown here is derived from an EMBL/GenBank/DDBJ whole genome shotgun (WGS) entry which is preliminary data.</text>
</comment>
<feature type="transmembrane region" description="Helical" evidence="6">
    <location>
        <begin position="183"/>
        <end position="201"/>
    </location>
</feature>
<evidence type="ECO:0000256" key="5">
    <source>
        <dbReference type="ARBA" id="ARBA00023136"/>
    </source>
</evidence>
<evidence type="ECO:0000256" key="3">
    <source>
        <dbReference type="ARBA" id="ARBA00022692"/>
    </source>
</evidence>
<keyword evidence="2" id="KW-1003">Cell membrane</keyword>
<reference evidence="7 8" key="1">
    <citation type="submission" date="2015-09" db="EMBL/GenBank/DDBJ databases">
        <title>Genome sequencing project for genomic taxonomy and phylogenomics of Bacillus-like bacteria.</title>
        <authorList>
            <person name="Liu B."/>
            <person name="Wang J."/>
            <person name="Zhu Y."/>
            <person name="Liu G."/>
            <person name="Chen Q."/>
            <person name="Chen Z."/>
            <person name="Lan J."/>
            <person name="Che J."/>
            <person name="Ge C."/>
            <person name="Shi H."/>
            <person name="Pan Z."/>
            <person name="Liu X."/>
        </authorList>
    </citation>
    <scope>NUCLEOTIDE SEQUENCE [LARGE SCALE GENOMIC DNA]</scope>
    <source>
        <strain evidence="7 8">DSM 8552</strain>
    </source>
</reference>
<feature type="transmembrane region" description="Helical" evidence="6">
    <location>
        <begin position="107"/>
        <end position="131"/>
    </location>
</feature>
<evidence type="ECO:0000256" key="4">
    <source>
        <dbReference type="ARBA" id="ARBA00022989"/>
    </source>
</evidence>
<keyword evidence="3 6" id="KW-0812">Transmembrane</keyword>
<organism evidence="7 8">
    <name type="scientific">Brevibacillus choshinensis</name>
    <dbReference type="NCBI Taxonomy" id="54911"/>
    <lineage>
        <taxon>Bacteria</taxon>
        <taxon>Bacillati</taxon>
        <taxon>Bacillota</taxon>
        <taxon>Bacilli</taxon>
        <taxon>Bacillales</taxon>
        <taxon>Paenibacillaceae</taxon>
        <taxon>Brevibacillus</taxon>
    </lineage>
</organism>
<feature type="transmembrane region" description="Helical" evidence="6">
    <location>
        <begin position="65"/>
        <end position="86"/>
    </location>
</feature>